<sequence length="438" mass="46926">MSTLSRRDLFGLTAGAVVTAGLSACAGSGGSSSGGNNGGGDSNTIEFWSNHPGKSKATEQKLIAEFEKANPNLKVKLVDAGKSYPDVAQKFNAALSGGSLPDVVIVSDTTWFNFALNDRLADMSALTSENKLSTDDYVKGLYDDYKYEDKHYALPYSRSTVIFYYNKDAWKKAGLPDRAPTSWDEFEQWAPKLQSAMGSGKKAIVLDDGSDYLDWTFQSIAWSYGGGYSKDWTPTMASEGTVKAATKIQEWAKKGWMQTSKDSQADFASGIGACAIESTGGLAGVIKNASFKVGIGFLPAPGGIKTVPTGGAGLAVPKGISAERQKNAVKFIEFMTNKDNTMTFSQATGYMPVRTSAMDDAKEKAYLEKNPEYAVAVKQLPKARPQDNVRVFLPGGGIDIGTSLDKIIAGSDVKSTLEALDTALQAKYDSQIKPKLKK</sequence>
<feature type="region of interest" description="Disordered" evidence="1">
    <location>
        <begin position="27"/>
        <end position="52"/>
    </location>
</feature>
<dbReference type="InterPro" id="IPR006311">
    <property type="entry name" value="TAT_signal"/>
</dbReference>
<dbReference type="HOGENOM" id="CLU_031285_3_1_11"/>
<dbReference type="CDD" id="cd14748">
    <property type="entry name" value="PBP2_UgpB"/>
    <property type="match status" value="1"/>
</dbReference>
<evidence type="ECO:0000256" key="1">
    <source>
        <dbReference type="SAM" id="MobiDB-lite"/>
    </source>
</evidence>
<dbReference type="eggNOG" id="COG1653">
    <property type="taxonomic scope" value="Bacteria"/>
</dbReference>
<dbReference type="PROSITE" id="PS51257">
    <property type="entry name" value="PROKAR_LIPOPROTEIN"/>
    <property type="match status" value="1"/>
</dbReference>
<dbReference type="OrthoDB" id="2510110at2"/>
<evidence type="ECO:0000313" key="2">
    <source>
        <dbReference type="EMBL" id="AIF40468.1"/>
    </source>
</evidence>
<dbReference type="InterPro" id="IPR006059">
    <property type="entry name" value="SBP"/>
</dbReference>
<accession>A0A075JK57</accession>
<dbReference type="EMBL" id="CP008889">
    <property type="protein sequence ID" value="AIF40468.1"/>
    <property type="molecule type" value="Genomic_DNA"/>
</dbReference>
<dbReference type="Pfam" id="PF13416">
    <property type="entry name" value="SBP_bac_8"/>
    <property type="match status" value="1"/>
</dbReference>
<reference evidence="2 3" key="1">
    <citation type="submission" date="2014-07" db="EMBL/GenBank/DDBJ databases">
        <title>Genome Sequencing of Dermacoccus nishinomiyaensis.</title>
        <authorList>
            <person name="Hong K.W."/>
            <person name="Chan K.G."/>
        </authorList>
    </citation>
    <scope>NUCLEOTIDE SEQUENCE [LARGE SCALE GENOMIC DNA]</scope>
    <source>
        <strain evidence="2 3">M25</strain>
    </source>
</reference>
<dbReference type="PROSITE" id="PS51318">
    <property type="entry name" value="TAT"/>
    <property type="match status" value="1"/>
</dbReference>
<dbReference type="RefSeq" id="WP_038567547.1">
    <property type="nucleotide sequence ID" value="NZ_CP008889.1"/>
</dbReference>
<protein>
    <submittedName>
        <fullName evidence="2">ABC transporter substrate-binding protein</fullName>
    </submittedName>
</protein>
<organism evidence="2 3">
    <name type="scientific">Dermacoccus nishinomiyaensis</name>
    <dbReference type="NCBI Taxonomy" id="1274"/>
    <lineage>
        <taxon>Bacteria</taxon>
        <taxon>Bacillati</taxon>
        <taxon>Actinomycetota</taxon>
        <taxon>Actinomycetes</taxon>
        <taxon>Micrococcales</taxon>
        <taxon>Dermacoccaceae</taxon>
        <taxon>Dermacoccus</taxon>
    </lineage>
</organism>
<evidence type="ECO:0000313" key="3">
    <source>
        <dbReference type="Proteomes" id="UP000027986"/>
    </source>
</evidence>
<dbReference type="Gene3D" id="3.40.190.10">
    <property type="entry name" value="Periplasmic binding protein-like II"/>
    <property type="match status" value="1"/>
</dbReference>
<keyword evidence="3" id="KW-1185">Reference proteome</keyword>
<dbReference type="KEGG" id="dni:HX89_05390"/>
<dbReference type="SUPFAM" id="SSF53850">
    <property type="entry name" value="Periplasmic binding protein-like II"/>
    <property type="match status" value="1"/>
</dbReference>
<gene>
    <name evidence="2" type="ORF">HX89_05390</name>
</gene>
<dbReference type="InterPro" id="IPR050490">
    <property type="entry name" value="Bact_solute-bd_prot1"/>
</dbReference>
<dbReference type="PANTHER" id="PTHR43649">
    <property type="entry name" value="ARABINOSE-BINDING PROTEIN-RELATED"/>
    <property type="match status" value="1"/>
</dbReference>
<proteinExistence type="predicted"/>
<dbReference type="AlphaFoldDB" id="A0A075JK57"/>
<name>A0A075JK57_9MICO</name>
<dbReference type="GeneID" id="41840618"/>
<dbReference type="Proteomes" id="UP000027986">
    <property type="component" value="Chromosome"/>
</dbReference>
<dbReference type="PANTHER" id="PTHR43649:SF30">
    <property type="entry name" value="ABC TRANSPORTER SUBSTRATE-BINDING PROTEIN"/>
    <property type="match status" value="1"/>
</dbReference>
<feature type="compositionally biased region" description="Gly residues" evidence="1">
    <location>
        <begin position="27"/>
        <end position="41"/>
    </location>
</feature>